<dbReference type="EMBL" id="JBAWKS010000001">
    <property type="protein sequence ID" value="MEI4548868.1"/>
    <property type="molecule type" value="Genomic_DNA"/>
</dbReference>
<keyword evidence="2" id="KW-1185">Reference proteome</keyword>
<name>A0ABU8EPI1_9GAMM</name>
<dbReference type="Gene3D" id="3.40.50.300">
    <property type="entry name" value="P-loop containing nucleotide triphosphate hydrolases"/>
    <property type="match status" value="1"/>
</dbReference>
<comment type="caution">
    <text evidence="1">The sequence shown here is derived from an EMBL/GenBank/DDBJ whole genome shotgun (WGS) entry which is preliminary data.</text>
</comment>
<dbReference type="Pfam" id="PF03567">
    <property type="entry name" value="Sulfotransfer_2"/>
    <property type="match status" value="1"/>
</dbReference>
<dbReference type="InterPro" id="IPR027417">
    <property type="entry name" value="P-loop_NTPase"/>
</dbReference>
<dbReference type="InterPro" id="IPR005331">
    <property type="entry name" value="Sulfotransferase"/>
</dbReference>
<reference evidence="1 2" key="1">
    <citation type="submission" date="2023-12" db="EMBL/GenBank/DDBJ databases">
        <title>Friends and Foes: Symbiotic and Algicidal bacterial influence on Karenia brevis blooms.</title>
        <authorList>
            <person name="Fei C."/>
            <person name="Mohamed A.R."/>
            <person name="Booker A."/>
            <person name="Arshad M."/>
            <person name="Klass S."/>
            <person name="Ahn S."/>
            <person name="Gilbert P.M."/>
            <person name="Heil C.A."/>
            <person name="Martinez J.M."/>
            <person name="Amin S.A."/>
        </authorList>
    </citation>
    <scope>NUCLEOTIDE SEQUENCE [LARGE SCALE GENOMIC DNA]</scope>
    <source>
        <strain evidence="1 2">CE15</strain>
    </source>
</reference>
<gene>
    <name evidence="1" type="ORF">WAE96_03970</name>
</gene>
<proteinExistence type="predicted"/>
<dbReference type="RefSeq" id="WP_336434671.1">
    <property type="nucleotide sequence ID" value="NZ_JBAWKS010000001.1"/>
</dbReference>
<protein>
    <submittedName>
        <fullName evidence="1">Sulfotransferase family 2 domain-containing protein</fullName>
    </submittedName>
</protein>
<sequence>MGFESLVHQVNDKFKFYVNNVEVPGCRKPVFFYHVQKSGGLTFSNTLSISLRSRGFKFARADTDEHLEDISDGSQYSLICSHKKFGIHERIKASEHRLVTFLRDPFYRVRSAYTYRQMRAQQDVTEQGFEAFYLDPENQNLACKQLLGEDYYPGCAEAVFANLERNFFAFATSDRIDDMISYFLSDFELCNVLTENLNQTLDKYKMDASAHKPIVESLNKDDVELYNFVQSGPRIPENLDLEVQQIAMKTAIFFEVEKEKASVTNGVEVDTPQLFNVLSNLAQTGKSVTLEQLVGR</sequence>
<evidence type="ECO:0000313" key="1">
    <source>
        <dbReference type="EMBL" id="MEI4548868.1"/>
    </source>
</evidence>
<accession>A0ABU8EPI1</accession>
<dbReference type="SUPFAM" id="SSF52540">
    <property type="entry name" value="P-loop containing nucleoside triphosphate hydrolases"/>
    <property type="match status" value="1"/>
</dbReference>
<organism evidence="1 2">
    <name type="scientific">Pseudoalteromonas spongiae</name>
    <dbReference type="NCBI Taxonomy" id="298657"/>
    <lineage>
        <taxon>Bacteria</taxon>
        <taxon>Pseudomonadati</taxon>
        <taxon>Pseudomonadota</taxon>
        <taxon>Gammaproteobacteria</taxon>
        <taxon>Alteromonadales</taxon>
        <taxon>Pseudoalteromonadaceae</taxon>
        <taxon>Pseudoalteromonas</taxon>
    </lineage>
</organism>
<dbReference type="Proteomes" id="UP001382455">
    <property type="component" value="Unassembled WGS sequence"/>
</dbReference>
<evidence type="ECO:0000313" key="2">
    <source>
        <dbReference type="Proteomes" id="UP001382455"/>
    </source>
</evidence>